<dbReference type="AlphaFoldDB" id="A0AAF0PD22"/>
<reference evidence="1 2" key="1">
    <citation type="submission" date="2022-07" db="EMBL/GenBank/DDBJ databases">
        <title>Two temperate virus in Haloterrigena jeotgali A29.</title>
        <authorList>
            <person name="Deng X."/>
        </authorList>
    </citation>
    <scope>NUCLEOTIDE SEQUENCE [LARGE SCALE GENOMIC DNA]</scope>
    <source>
        <strain evidence="1 2">A29</strain>
    </source>
</reference>
<sequence length="96" mass="11745">MQKNTILPMMRKMSIQEVEYLLQLIEEELEDEESTIWRTKVLLDEGTTKDEVWDLIWDLDEDFARSLESGWEDRDEMDEGERKIEIEKRHMRIRDI</sequence>
<proteinExistence type="predicted"/>
<accession>A0AAF0PD22</accession>
<name>A0AAF0PD22_9EURY</name>
<protein>
    <submittedName>
        <fullName evidence="1">Uncharacterized protein</fullName>
    </submittedName>
</protein>
<organism evidence="1 2">
    <name type="scientific">Natrinema thermotolerans</name>
    <dbReference type="NCBI Taxonomy" id="121872"/>
    <lineage>
        <taxon>Archaea</taxon>
        <taxon>Methanobacteriati</taxon>
        <taxon>Methanobacteriota</taxon>
        <taxon>Stenosarchaea group</taxon>
        <taxon>Halobacteria</taxon>
        <taxon>Halobacteriales</taxon>
        <taxon>Natrialbaceae</taxon>
        <taxon>Natrinema</taxon>
    </lineage>
</organism>
<evidence type="ECO:0000313" key="1">
    <source>
        <dbReference type="EMBL" id="WMT07224.1"/>
    </source>
</evidence>
<evidence type="ECO:0000313" key="2">
    <source>
        <dbReference type="Proteomes" id="UP001224926"/>
    </source>
</evidence>
<gene>
    <name evidence="1" type="ORF">NP511_17775</name>
</gene>
<dbReference type="EMBL" id="CP101873">
    <property type="protein sequence ID" value="WMT07224.1"/>
    <property type="molecule type" value="Genomic_DNA"/>
</dbReference>
<dbReference type="Proteomes" id="UP001224926">
    <property type="component" value="Chromosome"/>
</dbReference>
<dbReference type="RefSeq" id="WP_049966512.1">
    <property type="nucleotide sequence ID" value="NZ_CP101873.1"/>
</dbReference>
<dbReference type="GeneID" id="84215830"/>
<dbReference type="GeneID" id="39864312"/>
<keyword evidence="2" id="KW-1185">Reference proteome</keyword>